<dbReference type="PROSITE" id="PS01031">
    <property type="entry name" value="SHSP"/>
    <property type="match status" value="1"/>
</dbReference>
<name>A0A212JTV0_9DELT</name>
<evidence type="ECO:0000256" key="2">
    <source>
        <dbReference type="RuleBase" id="RU003616"/>
    </source>
</evidence>
<evidence type="ECO:0000313" key="5">
    <source>
        <dbReference type="EMBL" id="SBW02735.1"/>
    </source>
</evidence>
<comment type="similarity">
    <text evidence="1 2">Belongs to the small heat shock protein (HSP20) family.</text>
</comment>
<gene>
    <name evidence="5" type="ORF">KL86DPRO_20023</name>
</gene>
<evidence type="ECO:0000256" key="1">
    <source>
        <dbReference type="PROSITE-ProRule" id="PRU00285"/>
    </source>
</evidence>
<feature type="domain" description="SHSP" evidence="4">
    <location>
        <begin position="29"/>
        <end position="139"/>
    </location>
</feature>
<protein>
    <recommendedName>
        <fullName evidence="4">SHSP domain-containing protein</fullName>
    </recommendedName>
</protein>
<sequence>MSGKWHTVSLSPHARDNREKENREAAGQGESLLTLSPLTDMVELPEGVCVYCNLPGVAPGDISLTIDAKFLHIRAESRLPAIRGKIHALEFSDITYEGKVILPAVDAERIEASCSNGLLRVMMPFPAEIKPVRIPVTTEYHDGLDLPADIMKEEP</sequence>
<dbReference type="EMBL" id="FLUQ01000002">
    <property type="protein sequence ID" value="SBW02735.1"/>
    <property type="molecule type" value="Genomic_DNA"/>
</dbReference>
<dbReference type="Pfam" id="PF00011">
    <property type="entry name" value="HSP20"/>
    <property type="match status" value="1"/>
</dbReference>
<dbReference type="CDD" id="cd06464">
    <property type="entry name" value="ACD_sHsps-like"/>
    <property type="match status" value="1"/>
</dbReference>
<evidence type="ECO:0000259" key="4">
    <source>
        <dbReference type="PROSITE" id="PS01031"/>
    </source>
</evidence>
<organism evidence="5">
    <name type="scientific">uncultured delta proteobacterium</name>
    <dbReference type="NCBI Taxonomy" id="34034"/>
    <lineage>
        <taxon>Bacteria</taxon>
        <taxon>Deltaproteobacteria</taxon>
        <taxon>environmental samples</taxon>
    </lineage>
</organism>
<feature type="compositionally biased region" description="Basic and acidic residues" evidence="3">
    <location>
        <begin position="13"/>
        <end position="24"/>
    </location>
</feature>
<feature type="region of interest" description="Disordered" evidence="3">
    <location>
        <begin position="1"/>
        <end position="30"/>
    </location>
</feature>
<reference evidence="5" key="1">
    <citation type="submission" date="2016-04" db="EMBL/GenBank/DDBJ databases">
        <authorList>
            <person name="Evans L.H."/>
            <person name="Alamgir A."/>
            <person name="Owens N."/>
            <person name="Weber N.D."/>
            <person name="Virtaneva K."/>
            <person name="Barbian K."/>
            <person name="Babar A."/>
            <person name="Rosenke K."/>
        </authorList>
    </citation>
    <scope>NUCLEOTIDE SEQUENCE</scope>
    <source>
        <strain evidence="5">86</strain>
    </source>
</reference>
<dbReference type="Gene3D" id="2.60.40.790">
    <property type="match status" value="1"/>
</dbReference>
<accession>A0A212JTV0</accession>
<dbReference type="InterPro" id="IPR008978">
    <property type="entry name" value="HSP20-like_chaperone"/>
</dbReference>
<evidence type="ECO:0000256" key="3">
    <source>
        <dbReference type="SAM" id="MobiDB-lite"/>
    </source>
</evidence>
<dbReference type="AlphaFoldDB" id="A0A212JTV0"/>
<proteinExistence type="inferred from homology"/>
<dbReference type="InterPro" id="IPR002068">
    <property type="entry name" value="A-crystallin/Hsp20_dom"/>
</dbReference>
<dbReference type="SUPFAM" id="SSF49764">
    <property type="entry name" value="HSP20-like chaperones"/>
    <property type="match status" value="1"/>
</dbReference>